<dbReference type="PROSITE" id="PS50931">
    <property type="entry name" value="HTH_LYSR"/>
    <property type="match status" value="1"/>
</dbReference>
<evidence type="ECO:0000259" key="5">
    <source>
        <dbReference type="PROSITE" id="PS50931"/>
    </source>
</evidence>
<keyword evidence="2" id="KW-0805">Transcription regulation</keyword>
<name>A0A963YRI3_9PROT</name>
<dbReference type="PANTHER" id="PTHR30126:SF91">
    <property type="entry name" value="LYSR FAMILY TRANSCRIPTIONAL REGULATOR"/>
    <property type="match status" value="1"/>
</dbReference>
<keyword evidence="7" id="KW-1185">Reference proteome</keyword>
<reference evidence="6" key="2">
    <citation type="submission" date="2021-01" db="EMBL/GenBank/DDBJ databases">
        <authorList>
            <person name="Mieszkin S."/>
            <person name="Pouder E."/>
            <person name="Alain K."/>
        </authorList>
    </citation>
    <scope>NUCLEOTIDE SEQUENCE</scope>
    <source>
        <strain evidence="6">HW T2.11</strain>
    </source>
</reference>
<evidence type="ECO:0000256" key="4">
    <source>
        <dbReference type="ARBA" id="ARBA00023163"/>
    </source>
</evidence>
<accession>A0A963YRI3</accession>
<dbReference type="Gene3D" id="1.10.10.10">
    <property type="entry name" value="Winged helix-like DNA-binding domain superfamily/Winged helix DNA-binding domain"/>
    <property type="match status" value="1"/>
</dbReference>
<evidence type="ECO:0000313" key="7">
    <source>
        <dbReference type="Proteomes" id="UP000708298"/>
    </source>
</evidence>
<dbReference type="InterPro" id="IPR000847">
    <property type="entry name" value="LysR_HTH_N"/>
</dbReference>
<evidence type="ECO:0000256" key="2">
    <source>
        <dbReference type="ARBA" id="ARBA00023015"/>
    </source>
</evidence>
<dbReference type="InterPro" id="IPR036388">
    <property type="entry name" value="WH-like_DNA-bd_sf"/>
</dbReference>
<dbReference type="Proteomes" id="UP000708298">
    <property type="component" value="Unassembled WGS sequence"/>
</dbReference>
<dbReference type="GO" id="GO:0003700">
    <property type="term" value="F:DNA-binding transcription factor activity"/>
    <property type="evidence" value="ECO:0007669"/>
    <property type="project" value="InterPro"/>
</dbReference>
<dbReference type="InterPro" id="IPR036390">
    <property type="entry name" value="WH_DNA-bd_sf"/>
</dbReference>
<sequence>MNLSGLSLDQFLVFVTVAETGSFSAASRQLNRAQSAVTYAVQKLEDQLGVALFDRSAYRPSLTEAGSALLPRAIRIISDVGAFSDQARGITEGLEAELAIVVDAMFPMDRIVDALRVFGARYPTVPTRIFVASMGATANLVVDGTCTIGIALSFTTQGAGLEEHGIETLRMVAVVSQCHPLAAIDGPIPSDELQNHVQLVLTDPSGRTDKRDYGVLSRRNWRIGDLGAKHAMLLGGLGWGGMPLHMVEKDIADGRLRIIKPDEWGARGGDSALSMSLIHRADRTLGPGARWLSDWLISGKRGPQRGDVDGHRALTQAAE</sequence>
<dbReference type="Pfam" id="PF00126">
    <property type="entry name" value="HTH_1"/>
    <property type="match status" value="1"/>
</dbReference>
<gene>
    <name evidence="6" type="ORF">ASILVAE211_08655</name>
</gene>
<organism evidence="6 7">
    <name type="scientific">Acidisoma silvae</name>
    <dbReference type="NCBI Taxonomy" id="2802396"/>
    <lineage>
        <taxon>Bacteria</taxon>
        <taxon>Pseudomonadati</taxon>
        <taxon>Pseudomonadota</taxon>
        <taxon>Alphaproteobacteria</taxon>
        <taxon>Acetobacterales</taxon>
        <taxon>Acidocellaceae</taxon>
        <taxon>Acidisoma</taxon>
    </lineage>
</organism>
<dbReference type="RefSeq" id="WP_227320915.1">
    <property type="nucleotide sequence ID" value="NZ_JAESVB010000003.1"/>
</dbReference>
<dbReference type="SUPFAM" id="SSF53850">
    <property type="entry name" value="Periplasmic binding protein-like II"/>
    <property type="match status" value="1"/>
</dbReference>
<evidence type="ECO:0000256" key="3">
    <source>
        <dbReference type="ARBA" id="ARBA00023125"/>
    </source>
</evidence>
<dbReference type="GO" id="GO:0000976">
    <property type="term" value="F:transcription cis-regulatory region binding"/>
    <property type="evidence" value="ECO:0007669"/>
    <property type="project" value="TreeGrafter"/>
</dbReference>
<dbReference type="SUPFAM" id="SSF46785">
    <property type="entry name" value="Winged helix' DNA-binding domain"/>
    <property type="match status" value="1"/>
</dbReference>
<evidence type="ECO:0000313" key="6">
    <source>
        <dbReference type="EMBL" id="MCB8875247.1"/>
    </source>
</evidence>
<keyword evidence="3" id="KW-0238">DNA-binding</keyword>
<dbReference type="Pfam" id="PF03466">
    <property type="entry name" value="LysR_substrate"/>
    <property type="match status" value="1"/>
</dbReference>
<keyword evidence="4" id="KW-0804">Transcription</keyword>
<proteinExistence type="inferred from homology"/>
<comment type="caution">
    <text evidence="6">The sequence shown here is derived from an EMBL/GenBank/DDBJ whole genome shotgun (WGS) entry which is preliminary data.</text>
</comment>
<dbReference type="AlphaFoldDB" id="A0A963YRI3"/>
<dbReference type="Gene3D" id="3.40.190.290">
    <property type="match status" value="1"/>
</dbReference>
<dbReference type="InterPro" id="IPR005119">
    <property type="entry name" value="LysR_subst-bd"/>
</dbReference>
<evidence type="ECO:0000256" key="1">
    <source>
        <dbReference type="ARBA" id="ARBA00009437"/>
    </source>
</evidence>
<dbReference type="EMBL" id="JAESVB010000003">
    <property type="protein sequence ID" value="MCB8875247.1"/>
    <property type="molecule type" value="Genomic_DNA"/>
</dbReference>
<protein>
    <submittedName>
        <fullName evidence="6">LysR family transcriptional regulator</fullName>
    </submittedName>
</protein>
<dbReference type="PRINTS" id="PR00039">
    <property type="entry name" value="HTHLYSR"/>
</dbReference>
<dbReference type="FunFam" id="1.10.10.10:FF:000001">
    <property type="entry name" value="LysR family transcriptional regulator"/>
    <property type="match status" value="1"/>
</dbReference>
<reference evidence="6" key="1">
    <citation type="journal article" date="2021" name="Microorganisms">
        <title>Acidisoma silvae sp. nov. and Acidisomacellulosilytica sp. nov., Two Acidophilic Bacteria Isolated from Decaying Wood, Hydrolyzing Cellulose and Producing Poly-3-hydroxybutyrate.</title>
        <authorList>
            <person name="Mieszkin S."/>
            <person name="Pouder E."/>
            <person name="Uroz S."/>
            <person name="Simon-Colin C."/>
            <person name="Alain K."/>
        </authorList>
    </citation>
    <scope>NUCLEOTIDE SEQUENCE</scope>
    <source>
        <strain evidence="6">HW T2.11</strain>
    </source>
</reference>
<dbReference type="PANTHER" id="PTHR30126">
    <property type="entry name" value="HTH-TYPE TRANSCRIPTIONAL REGULATOR"/>
    <property type="match status" value="1"/>
</dbReference>
<comment type="similarity">
    <text evidence="1">Belongs to the LysR transcriptional regulatory family.</text>
</comment>
<feature type="domain" description="HTH lysR-type" evidence="5">
    <location>
        <begin position="6"/>
        <end position="63"/>
    </location>
</feature>